<dbReference type="OrthoDB" id="9896349at2759"/>
<evidence type="ECO:0000313" key="2">
    <source>
        <dbReference type="EMBL" id="KAG6938075.1"/>
    </source>
</evidence>
<dbReference type="Proteomes" id="UP000765507">
    <property type="component" value="Unassembled WGS sequence"/>
</dbReference>
<accession>A0A8T1TBD3</accession>
<gene>
    <name evidence="2" type="ORF">G0U57_006976</name>
</gene>
<organism evidence="2 3">
    <name type="scientific">Chelydra serpentina</name>
    <name type="common">Snapping turtle</name>
    <name type="synonym">Testudo serpentina</name>
    <dbReference type="NCBI Taxonomy" id="8475"/>
    <lineage>
        <taxon>Eukaryota</taxon>
        <taxon>Metazoa</taxon>
        <taxon>Chordata</taxon>
        <taxon>Craniata</taxon>
        <taxon>Vertebrata</taxon>
        <taxon>Euteleostomi</taxon>
        <taxon>Archelosauria</taxon>
        <taxon>Testudinata</taxon>
        <taxon>Testudines</taxon>
        <taxon>Cryptodira</taxon>
        <taxon>Durocryptodira</taxon>
        <taxon>Americhelydia</taxon>
        <taxon>Chelydroidea</taxon>
        <taxon>Chelydridae</taxon>
        <taxon>Chelydra</taxon>
    </lineage>
</organism>
<protein>
    <recommendedName>
        <fullName evidence="1">Integrase p58-like C-terminal domain-containing protein</fullName>
    </recommendedName>
</protein>
<dbReference type="EMBL" id="JAHGAV010000019">
    <property type="protein sequence ID" value="KAG6938075.1"/>
    <property type="molecule type" value="Genomic_DNA"/>
</dbReference>
<name>A0A8T1TBD3_CHESE</name>
<dbReference type="AlphaFoldDB" id="A0A8T1TBD3"/>
<dbReference type="InterPro" id="IPR054465">
    <property type="entry name" value="Integrase_p58-like_C"/>
</dbReference>
<proteinExistence type="predicted"/>
<sequence length="110" mass="12256">MEASWEGPFTVQERLGAVNYLIAFPTSTLKPKVYHVNSLKPVFPRELKVCQFTAQGGEDAEWSDGVYYEGKSDGGVEEVNLSMTLGRMQRVSKSRSCALNSHRCSQPPQD</sequence>
<reference evidence="2 3" key="1">
    <citation type="journal article" date="2020" name="G3 (Bethesda)">
        <title>Draft Genome of the Common Snapping Turtle, Chelydra serpentina, a Model for Phenotypic Plasticity in Reptiles.</title>
        <authorList>
            <person name="Das D."/>
            <person name="Singh S.K."/>
            <person name="Bierstedt J."/>
            <person name="Erickson A."/>
            <person name="Galli G.L.J."/>
            <person name="Crossley D.A. 2nd"/>
            <person name="Rhen T."/>
        </authorList>
    </citation>
    <scope>NUCLEOTIDE SEQUENCE [LARGE SCALE GENOMIC DNA]</scope>
    <source>
        <strain evidence="2">KW</strain>
    </source>
</reference>
<evidence type="ECO:0000313" key="3">
    <source>
        <dbReference type="Proteomes" id="UP000765507"/>
    </source>
</evidence>
<feature type="domain" description="Integrase p58-like C-terminal" evidence="1">
    <location>
        <begin position="7"/>
        <end position="41"/>
    </location>
</feature>
<evidence type="ECO:0000259" key="1">
    <source>
        <dbReference type="Pfam" id="PF22938"/>
    </source>
</evidence>
<comment type="caution">
    <text evidence="2">The sequence shown here is derived from an EMBL/GenBank/DDBJ whole genome shotgun (WGS) entry which is preliminary data.</text>
</comment>
<dbReference type="Pfam" id="PF22938">
    <property type="entry name" value="Integrase_p58_C"/>
    <property type="match status" value="1"/>
</dbReference>
<keyword evidence="3" id="KW-1185">Reference proteome</keyword>